<keyword evidence="2" id="KW-0813">Transport</keyword>
<keyword evidence="3" id="KW-0732">Signal</keyword>
<evidence type="ECO:0000259" key="5">
    <source>
        <dbReference type="Pfam" id="PF01497"/>
    </source>
</evidence>
<evidence type="ECO:0000313" key="7">
    <source>
        <dbReference type="Proteomes" id="UP001596432"/>
    </source>
</evidence>
<evidence type="ECO:0000256" key="1">
    <source>
        <dbReference type="ARBA" id="ARBA00004196"/>
    </source>
</evidence>
<dbReference type="AlphaFoldDB" id="A0ABD5Y0D3"/>
<organism evidence="6 7">
    <name type="scientific">Halosimplex aquaticum</name>
    <dbReference type="NCBI Taxonomy" id="3026162"/>
    <lineage>
        <taxon>Archaea</taxon>
        <taxon>Methanobacteriati</taxon>
        <taxon>Methanobacteriota</taxon>
        <taxon>Stenosarchaea group</taxon>
        <taxon>Halobacteria</taxon>
        <taxon>Halobacteriales</taxon>
        <taxon>Haloarculaceae</taxon>
        <taxon>Halosimplex</taxon>
    </lineage>
</organism>
<dbReference type="GeneID" id="78819946"/>
<dbReference type="RefSeq" id="WP_274325268.1">
    <property type="nucleotide sequence ID" value="NZ_CP118158.1"/>
</dbReference>
<dbReference type="Pfam" id="PF01497">
    <property type="entry name" value="Peripla_BP_2"/>
    <property type="match status" value="1"/>
</dbReference>
<dbReference type="PANTHER" id="PTHR30532:SF1">
    <property type="entry name" value="IRON(3+)-HYDROXAMATE-BINDING PROTEIN FHUD"/>
    <property type="match status" value="1"/>
</dbReference>
<dbReference type="InterPro" id="IPR006311">
    <property type="entry name" value="TAT_signal"/>
</dbReference>
<evidence type="ECO:0000256" key="2">
    <source>
        <dbReference type="ARBA" id="ARBA00022448"/>
    </source>
</evidence>
<feature type="compositionally biased region" description="Low complexity" evidence="4">
    <location>
        <begin position="63"/>
        <end position="77"/>
    </location>
</feature>
<dbReference type="Proteomes" id="UP001596432">
    <property type="component" value="Unassembled WGS sequence"/>
</dbReference>
<protein>
    <submittedName>
        <fullName evidence="6">ABC transporter substrate-binding protein</fullName>
    </submittedName>
</protein>
<dbReference type="Gene3D" id="3.40.50.1980">
    <property type="entry name" value="Nitrogenase molybdenum iron protein domain"/>
    <property type="match status" value="2"/>
</dbReference>
<dbReference type="PANTHER" id="PTHR30532">
    <property type="entry name" value="IRON III DICITRATE-BINDING PERIPLASMIC PROTEIN"/>
    <property type="match status" value="1"/>
</dbReference>
<evidence type="ECO:0000256" key="3">
    <source>
        <dbReference type="ARBA" id="ARBA00022729"/>
    </source>
</evidence>
<accession>A0ABD5Y0D3</accession>
<evidence type="ECO:0000313" key="6">
    <source>
        <dbReference type="EMBL" id="MFC7139686.1"/>
    </source>
</evidence>
<keyword evidence="7" id="KW-1185">Reference proteome</keyword>
<comment type="subcellular location">
    <subcellularLocation>
        <location evidence="1">Cell envelope</location>
    </subcellularLocation>
</comment>
<feature type="region of interest" description="Disordered" evidence="4">
    <location>
        <begin position="28"/>
        <end position="88"/>
    </location>
</feature>
<sequence>MGEKDTETTDGPSRRDYLQYGAALGAGLVAGCTGGGSTPTDGTGEGADDPETASPSPTPTATPTPTTGDAETAATDSPTPTDGTPYTVEMAPMGEVTFEEVPQTIFTRLTHLAGMAFAVGRGNDVNAMHAPDYYHALWNQFTPRLPGVELDWSGLYSSWEPTKERLYELDSDVHLADPASVLSLGSWNAADVEEVRENIGPWFGNHYSNRHLSPPDEYADRYRYYGLWEMFEKVAQVFRAGDRYEALAEVHATVRETIEANLPPKRERPTALMAGLTDVESPWVYKTDAPGFLAAHVRPLGARGALGEDVSSGSQIDMEGLLEADPDVIFALGGMHPDTDMARIRQDLEDHSVGSQISAVENGRVYAQGARYQGPILNLFQLEMTAKQLYPETFGEWPTYVDGPYPEIPAEEQLFDRQRVADVINGDI</sequence>
<comment type="caution">
    <text evidence="6">The sequence shown here is derived from an EMBL/GenBank/DDBJ whole genome shotgun (WGS) entry which is preliminary data.</text>
</comment>
<dbReference type="SUPFAM" id="SSF53807">
    <property type="entry name" value="Helical backbone' metal receptor"/>
    <property type="match status" value="1"/>
</dbReference>
<dbReference type="PROSITE" id="PS51257">
    <property type="entry name" value="PROKAR_LIPOPROTEIN"/>
    <property type="match status" value="1"/>
</dbReference>
<dbReference type="EMBL" id="JBHTAS010000001">
    <property type="protein sequence ID" value="MFC7139686.1"/>
    <property type="molecule type" value="Genomic_DNA"/>
</dbReference>
<gene>
    <name evidence="6" type="ORF">ACFQMA_07515</name>
</gene>
<dbReference type="InterPro" id="IPR051313">
    <property type="entry name" value="Bact_iron-sidero_bind"/>
</dbReference>
<evidence type="ECO:0000256" key="4">
    <source>
        <dbReference type="SAM" id="MobiDB-lite"/>
    </source>
</evidence>
<name>A0ABD5Y0D3_9EURY</name>
<reference evidence="6 7" key="1">
    <citation type="journal article" date="2019" name="Int. J. Syst. Evol. Microbiol.">
        <title>The Global Catalogue of Microorganisms (GCM) 10K type strain sequencing project: providing services to taxonomists for standard genome sequencing and annotation.</title>
        <authorList>
            <consortium name="The Broad Institute Genomics Platform"/>
            <consortium name="The Broad Institute Genome Sequencing Center for Infectious Disease"/>
            <person name="Wu L."/>
            <person name="Ma J."/>
        </authorList>
    </citation>
    <scope>NUCLEOTIDE SEQUENCE [LARGE SCALE GENOMIC DNA]</scope>
    <source>
        <strain evidence="6 7">XZYJT29</strain>
    </source>
</reference>
<dbReference type="PROSITE" id="PS51318">
    <property type="entry name" value="TAT"/>
    <property type="match status" value="1"/>
</dbReference>
<feature type="domain" description="Fe/B12 periplasmic-binding" evidence="5">
    <location>
        <begin position="225"/>
        <end position="369"/>
    </location>
</feature>
<proteinExistence type="predicted"/>
<dbReference type="InterPro" id="IPR002491">
    <property type="entry name" value="ABC_transptr_periplasmic_BD"/>
</dbReference>